<accession>X1I238</accession>
<feature type="non-terminal residue" evidence="1">
    <location>
        <position position="33"/>
    </location>
</feature>
<proteinExistence type="predicted"/>
<name>X1I238_9ZZZZ</name>
<comment type="caution">
    <text evidence="1">The sequence shown here is derived from an EMBL/GenBank/DDBJ whole genome shotgun (WGS) entry which is preliminary data.</text>
</comment>
<organism evidence="1">
    <name type="scientific">marine sediment metagenome</name>
    <dbReference type="NCBI Taxonomy" id="412755"/>
    <lineage>
        <taxon>unclassified sequences</taxon>
        <taxon>metagenomes</taxon>
        <taxon>ecological metagenomes</taxon>
    </lineage>
</organism>
<dbReference type="AlphaFoldDB" id="X1I238"/>
<protein>
    <submittedName>
        <fullName evidence="1">Uncharacterized protein</fullName>
    </submittedName>
</protein>
<dbReference type="EMBL" id="BARU01021409">
    <property type="protein sequence ID" value="GAH60139.1"/>
    <property type="molecule type" value="Genomic_DNA"/>
</dbReference>
<sequence length="33" mass="3718">MGHICLEENSIEDAVAYFEKAISLLPYQYSPEG</sequence>
<reference evidence="1" key="1">
    <citation type="journal article" date="2014" name="Front. Microbiol.">
        <title>High frequency of phylogenetically diverse reductive dehalogenase-homologous genes in deep subseafloor sedimentary metagenomes.</title>
        <authorList>
            <person name="Kawai M."/>
            <person name="Futagami T."/>
            <person name="Toyoda A."/>
            <person name="Takaki Y."/>
            <person name="Nishi S."/>
            <person name="Hori S."/>
            <person name="Arai W."/>
            <person name="Tsubouchi T."/>
            <person name="Morono Y."/>
            <person name="Uchiyama I."/>
            <person name="Ito T."/>
            <person name="Fujiyama A."/>
            <person name="Inagaki F."/>
            <person name="Takami H."/>
        </authorList>
    </citation>
    <scope>NUCLEOTIDE SEQUENCE</scope>
    <source>
        <strain evidence="1">Expedition CK06-06</strain>
    </source>
</reference>
<gene>
    <name evidence="1" type="ORF">S03H2_35040</name>
</gene>
<evidence type="ECO:0000313" key="1">
    <source>
        <dbReference type="EMBL" id="GAH60139.1"/>
    </source>
</evidence>